<dbReference type="Proteomes" id="UP000183982">
    <property type="component" value="Unassembled WGS sequence"/>
</dbReference>
<dbReference type="InterPro" id="IPR002048">
    <property type="entry name" value="EF_hand_dom"/>
</dbReference>
<evidence type="ECO:0000256" key="1">
    <source>
        <dbReference type="SAM" id="MobiDB-lite"/>
    </source>
</evidence>
<evidence type="ECO:0000259" key="3">
    <source>
        <dbReference type="PROSITE" id="PS50222"/>
    </source>
</evidence>
<dbReference type="Pfam" id="PF13202">
    <property type="entry name" value="EF-hand_5"/>
    <property type="match status" value="3"/>
</dbReference>
<dbReference type="RefSeq" id="WP_073255709.1">
    <property type="nucleotide sequence ID" value="NZ_FQZQ01000024.1"/>
</dbReference>
<keyword evidence="2" id="KW-0732">Signal</keyword>
<organism evidence="4 5">
    <name type="scientific">Shimia gijangensis</name>
    <dbReference type="NCBI Taxonomy" id="1470563"/>
    <lineage>
        <taxon>Bacteria</taxon>
        <taxon>Pseudomonadati</taxon>
        <taxon>Pseudomonadota</taxon>
        <taxon>Alphaproteobacteria</taxon>
        <taxon>Rhodobacterales</taxon>
        <taxon>Roseobacteraceae</taxon>
    </lineage>
</organism>
<dbReference type="InterPro" id="IPR018247">
    <property type="entry name" value="EF_Hand_1_Ca_BS"/>
</dbReference>
<feature type="region of interest" description="Disordered" evidence="1">
    <location>
        <begin position="121"/>
        <end position="144"/>
    </location>
</feature>
<dbReference type="InterPro" id="IPR011992">
    <property type="entry name" value="EF-hand-dom_pair"/>
</dbReference>
<evidence type="ECO:0000313" key="4">
    <source>
        <dbReference type="EMBL" id="SHK28175.1"/>
    </source>
</evidence>
<evidence type="ECO:0000256" key="2">
    <source>
        <dbReference type="SAM" id="SignalP"/>
    </source>
</evidence>
<evidence type="ECO:0000313" key="5">
    <source>
        <dbReference type="Proteomes" id="UP000183982"/>
    </source>
</evidence>
<dbReference type="AlphaFoldDB" id="A0A1M6R6S5"/>
<keyword evidence="5" id="KW-1185">Reference proteome</keyword>
<feature type="domain" description="EF-hand" evidence="3">
    <location>
        <begin position="41"/>
        <end position="76"/>
    </location>
</feature>
<name>A0A1M6R6S5_9RHOB</name>
<dbReference type="STRING" id="1470563.SAMN05444000_12431"/>
<gene>
    <name evidence="4" type="ORF">SAMN05444000_12431</name>
</gene>
<dbReference type="EMBL" id="FQZQ01000024">
    <property type="protein sequence ID" value="SHK28175.1"/>
    <property type="molecule type" value="Genomic_DNA"/>
</dbReference>
<dbReference type="PROSITE" id="PS00018">
    <property type="entry name" value="EF_HAND_1"/>
    <property type="match status" value="2"/>
</dbReference>
<dbReference type="Gene3D" id="1.10.238.10">
    <property type="entry name" value="EF-hand"/>
    <property type="match status" value="1"/>
</dbReference>
<feature type="signal peptide" evidence="2">
    <location>
        <begin position="1"/>
        <end position="20"/>
    </location>
</feature>
<proteinExistence type="predicted"/>
<feature type="chain" id="PRO_5013200833" evidence="2">
    <location>
        <begin position="21"/>
        <end position="144"/>
    </location>
</feature>
<sequence>MSRLLPFALAAALAGSPVLSSETASSQLWDLDANNRVTMTEVEQRLSAIMSKYDKDGDGALNAQEYDAFDKAREEEAAKHGTSLALRAVTGLSRGYVDTNFDGLVTREELMAAGRKWFNGMDRNNDGQIDDQDFNDIKEFTTGD</sequence>
<dbReference type="PROSITE" id="PS50222">
    <property type="entry name" value="EF_HAND_2"/>
    <property type="match status" value="2"/>
</dbReference>
<dbReference type="GO" id="GO:0005509">
    <property type="term" value="F:calcium ion binding"/>
    <property type="evidence" value="ECO:0007669"/>
    <property type="project" value="InterPro"/>
</dbReference>
<reference evidence="5" key="1">
    <citation type="submission" date="2016-11" db="EMBL/GenBank/DDBJ databases">
        <authorList>
            <person name="Varghese N."/>
            <person name="Submissions S."/>
        </authorList>
    </citation>
    <scope>NUCLEOTIDE SEQUENCE [LARGE SCALE GENOMIC DNA]</scope>
    <source>
        <strain evidence="5">DSM 100564</strain>
    </source>
</reference>
<protein>
    <submittedName>
        <fullName evidence="4">EF hand</fullName>
    </submittedName>
</protein>
<accession>A0A1M6R6S5</accession>
<dbReference type="SUPFAM" id="SSF47473">
    <property type="entry name" value="EF-hand"/>
    <property type="match status" value="1"/>
</dbReference>
<feature type="domain" description="EF-hand" evidence="3">
    <location>
        <begin position="109"/>
        <end position="144"/>
    </location>
</feature>
<feature type="compositionally biased region" description="Basic and acidic residues" evidence="1">
    <location>
        <begin position="135"/>
        <end position="144"/>
    </location>
</feature>